<evidence type="ECO:0000313" key="3">
    <source>
        <dbReference type="EMBL" id="OJJ36046.1"/>
    </source>
</evidence>
<dbReference type="Proteomes" id="UP000184383">
    <property type="component" value="Unassembled WGS sequence"/>
</dbReference>
<feature type="compositionally biased region" description="Polar residues" evidence="2">
    <location>
        <begin position="1"/>
        <end position="12"/>
    </location>
</feature>
<evidence type="ECO:0000256" key="1">
    <source>
        <dbReference type="SAM" id="Coils"/>
    </source>
</evidence>
<dbReference type="VEuPathDB" id="FungiDB:ASPWEDRAFT_41278"/>
<keyword evidence="4" id="KW-1185">Reference proteome</keyword>
<feature type="region of interest" description="Disordered" evidence="2">
    <location>
        <begin position="1"/>
        <end position="102"/>
    </location>
</feature>
<proteinExistence type="predicted"/>
<dbReference type="AlphaFoldDB" id="A0A1L9RM84"/>
<feature type="compositionally biased region" description="Polar residues" evidence="2">
    <location>
        <begin position="25"/>
        <end position="42"/>
    </location>
</feature>
<gene>
    <name evidence="3" type="ORF">ASPWEDRAFT_41278</name>
</gene>
<reference evidence="4" key="1">
    <citation type="journal article" date="2017" name="Genome Biol.">
        <title>Comparative genomics reveals high biological diversity and specific adaptations in the industrially and medically important fungal genus Aspergillus.</title>
        <authorList>
            <person name="de Vries R.P."/>
            <person name="Riley R."/>
            <person name="Wiebenga A."/>
            <person name="Aguilar-Osorio G."/>
            <person name="Amillis S."/>
            <person name="Uchima C.A."/>
            <person name="Anderluh G."/>
            <person name="Asadollahi M."/>
            <person name="Askin M."/>
            <person name="Barry K."/>
            <person name="Battaglia E."/>
            <person name="Bayram O."/>
            <person name="Benocci T."/>
            <person name="Braus-Stromeyer S.A."/>
            <person name="Caldana C."/>
            <person name="Canovas D."/>
            <person name="Cerqueira G.C."/>
            <person name="Chen F."/>
            <person name="Chen W."/>
            <person name="Choi C."/>
            <person name="Clum A."/>
            <person name="Dos Santos R.A."/>
            <person name="Damasio A.R."/>
            <person name="Diallinas G."/>
            <person name="Emri T."/>
            <person name="Fekete E."/>
            <person name="Flipphi M."/>
            <person name="Freyberg S."/>
            <person name="Gallo A."/>
            <person name="Gournas C."/>
            <person name="Habgood R."/>
            <person name="Hainaut M."/>
            <person name="Harispe M.L."/>
            <person name="Henrissat B."/>
            <person name="Hilden K.S."/>
            <person name="Hope R."/>
            <person name="Hossain A."/>
            <person name="Karabika E."/>
            <person name="Karaffa L."/>
            <person name="Karanyi Z."/>
            <person name="Krasevec N."/>
            <person name="Kuo A."/>
            <person name="Kusch H."/>
            <person name="LaButti K."/>
            <person name="Lagendijk E.L."/>
            <person name="Lapidus A."/>
            <person name="Levasseur A."/>
            <person name="Lindquist E."/>
            <person name="Lipzen A."/>
            <person name="Logrieco A.F."/>
            <person name="MacCabe A."/>
            <person name="Maekelae M.R."/>
            <person name="Malavazi I."/>
            <person name="Melin P."/>
            <person name="Meyer V."/>
            <person name="Mielnichuk N."/>
            <person name="Miskei M."/>
            <person name="Molnar A.P."/>
            <person name="Mule G."/>
            <person name="Ngan C.Y."/>
            <person name="Orejas M."/>
            <person name="Orosz E."/>
            <person name="Ouedraogo J.P."/>
            <person name="Overkamp K.M."/>
            <person name="Park H.-S."/>
            <person name="Perrone G."/>
            <person name="Piumi F."/>
            <person name="Punt P.J."/>
            <person name="Ram A.F."/>
            <person name="Ramon A."/>
            <person name="Rauscher S."/>
            <person name="Record E."/>
            <person name="Riano-Pachon D.M."/>
            <person name="Robert V."/>
            <person name="Roehrig J."/>
            <person name="Ruller R."/>
            <person name="Salamov A."/>
            <person name="Salih N.S."/>
            <person name="Samson R.A."/>
            <person name="Sandor E."/>
            <person name="Sanguinetti M."/>
            <person name="Schuetze T."/>
            <person name="Sepcic K."/>
            <person name="Shelest E."/>
            <person name="Sherlock G."/>
            <person name="Sophianopoulou V."/>
            <person name="Squina F.M."/>
            <person name="Sun H."/>
            <person name="Susca A."/>
            <person name="Todd R.B."/>
            <person name="Tsang A."/>
            <person name="Unkles S.E."/>
            <person name="van de Wiele N."/>
            <person name="van Rossen-Uffink D."/>
            <person name="Oliveira J.V."/>
            <person name="Vesth T.C."/>
            <person name="Visser J."/>
            <person name="Yu J.-H."/>
            <person name="Zhou M."/>
            <person name="Andersen M.R."/>
            <person name="Archer D.B."/>
            <person name="Baker S.E."/>
            <person name="Benoit I."/>
            <person name="Brakhage A.A."/>
            <person name="Braus G.H."/>
            <person name="Fischer R."/>
            <person name="Frisvad J.C."/>
            <person name="Goldman G.H."/>
            <person name="Houbraken J."/>
            <person name="Oakley B."/>
            <person name="Pocsi I."/>
            <person name="Scazzocchio C."/>
            <person name="Seiboth B."/>
            <person name="vanKuyk P.A."/>
            <person name="Wortman J."/>
            <person name="Dyer P.S."/>
            <person name="Grigoriev I.V."/>
        </authorList>
    </citation>
    <scope>NUCLEOTIDE SEQUENCE [LARGE SCALE GENOMIC DNA]</scope>
    <source>
        <strain evidence="4">DTO 134E9</strain>
    </source>
</reference>
<dbReference type="EMBL" id="KV878212">
    <property type="protein sequence ID" value="OJJ36046.1"/>
    <property type="molecule type" value="Genomic_DNA"/>
</dbReference>
<feature type="compositionally biased region" description="Low complexity" evidence="2">
    <location>
        <begin position="48"/>
        <end position="65"/>
    </location>
</feature>
<keyword evidence="1" id="KW-0175">Coiled coil</keyword>
<dbReference type="OrthoDB" id="4493732at2759"/>
<sequence length="333" mass="37391">MNPFLPNNTPSMDLSGRTPIYRLSQVEQSWPQVPTPTPSNYVSPYRPPQHQQDQQQQGLPPQQSPDSAQLQNDNAAGEGSPGESPPPDGEGAVDTPSSQKRRGRKLLEEQVAVLFNCCLEQQGLYADQDRVRFWITVASKLKQRTRRSFAWQSCRRIVTDRSLERRVHRREIEVGRRTEEQAPSELTMAIDRWIAMEDMMEQQISAALTAKRSWGQTQPAGPGEPAAVAAAPVIATPGSGPGPAKRVKQSPLKATLAESLVKLSESLTQEAESDSMKEEMVTEVRDVRRGMDDMRQSMEETRKELNALRVDMNRKFELVIQLLTEMKEQEESG</sequence>
<dbReference type="STRING" id="1073089.A0A1L9RM84"/>
<dbReference type="RefSeq" id="XP_040689722.1">
    <property type="nucleotide sequence ID" value="XM_040835516.1"/>
</dbReference>
<protein>
    <submittedName>
        <fullName evidence="3">Uncharacterized protein</fullName>
    </submittedName>
</protein>
<feature type="coiled-coil region" evidence="1">
    <location>
        <begin position="284"/>
        <end position="315"/>
    </location>
</feature>
<evidence type="ECO:0000256" key="2">
    <source>
        <dbReference type="SAM" id="MobiDB-lite"/>
    </source>
</evidence>
<accession>A0A1L9RM84</accession>
<organism evidence="3 4">
    <name type="scientific">Aspergillus wentii DTO 134E9</name>
    <dbReference type="NCBI Taxonomy" id="1073089"/>
    <lineage>
        <taxon>Eukaryota</taxon>
        <taxon>Fungi</taxon>
        <taxon>Dikarya</taxon>
        <taxon>Ascomycota</taxon>
        <taxon>Pezizomycotina</taxon>
        <taxon>Eurotiomycetes</taxon>
        <taxon>Eurotiomycetidae</taxon>
        <taxon>Eurotiales</taxon>
        <taxon>Aspergillaceae</taxon>
        <taxon>Aspergillus</taxon>
        <taxon>Aspergillus subgen. Cremei</taxon>
    </lineage>
</organism>
<dbReference type="GeneID" id="63751364"/>
<evidence type="ECO:0000313" key="4">
    <source>
        <dbReference type="Proteomes" id="UP000184383"/>
    </source>
</evidence>
<name>A0A1L9RM84_ASPWE</name>